<gene>
    <name evidence="1" type="ORF">P154DRAFT_518430</name>
</gene>
<protein>
    <submittedName>
        <fullName evidence="1">Uncharacterized protein</fullName>
    </submittedName>
</protein>
<reference evidence="1" key="1">
    <citation type="journal article" date="2020" name="Stud. Mycol.">
        <title>101 Dothideomycetes genomes: a test case for predicting lifestyles and emergence of pathogens.</title>
        <authorList>
            <person name="Haridas S."/>
            <person name="Albert R."/>
            <person name="Binder M."/>
            <person name="Bloem J."/>
            <person name="Labutti K."/>
            <person name="Salamov A."/>
            <person name="Andreopoulos B."/>
            <person name="Baker S."/>
            <person name="Barry K."/>
            <person name="Bills G."/>
            <person name="Bluhm B."/>
            <person name="Cannon C."/>
            <person name="Castanera R."/>
            <person name="Culley D."/>
            <person name="Daum C."/>
            <person name="Ezra D."/>
            <person name="Gonzalez J."/>
            <person name="Henrissat B."/>
            <person name="Kuo A."/>
            <person name="Liang C."/>
            <person name="Lipzen A."/>
            <person name="Lutzoni F."/>
            <person name="Magnuson J."/>
            <person name="Mondo S."/>
            <person name="Nolan M."/>
            <person name="Ohm R."/>
            <person name="Pangilinan J."/>
            <person name="Park H.-J."/>
            <person name="Ramirez L."/>
            <person name="Alfaro M."/>
            <person name="Sun H."/>
            <person name="Tritt A."/>
            <person name="Yoshinaga Y."/>
            <person name="Zwiers L.-H."/>
            <person name="Turgeon B."/>
            <person name="Goodwin S."/>
            <person name="Spatafora J."/>
            <person name="Crous P."/>
            <person name="Grigoriev I."/>
        </authorList>
    </citation>
    <scope>NUCLEOTIDE SEQUENCE</scope>
    <source>
        <strain evidence="1">CBS 123094</strain>
    </source>
</reference>
<dbReference type="AlphaFoldDB" id="A0A6A5WVR9"/>
<dbReference type="Proteomes" id="UP000799779">
    <property type="component" value="Unassembled WGS sequence"/>
</dbReference>
<accession>A0A6A5WVR9</accession>
<organism evidence="1 2">
    <name type="scientific">Amniculicola lignicola CBS 123094</name>
    <dbReference type="NCBI Taxonomy" id="1392246"/>
    <lineage>
        <taxon>Eukaryota</taxon>
        <taxon>Fungi</taxon>
        <taxon>Dikarya</taxon>
        <taxon>Ascomycota</taxon>
        <taxon>Pezizomycotina</taxon>
        <taxon>Dothideomycetes</taxon>
        <taxon>Pleosporomycetidae</taxon>
        <taxon>Pleosporales</taxon>
        <taxon>Amniculicolaceae</taxon>
        <taxon>Amniculicola</taxon>
    </lineage>
</organism>
<dbReference type="EMBL" id="ML977562">
    <property type="protein sequence ID" value="KAF2005707.1"/>
    <property type="molecule type" value="Genomic_DNA"/>
</dbReference>
<sequence length="83" mass="8829">MFAARLLAKRAPITKVSTAFARFNSTSSAGSRVAQLAAHAEKPSALEAAVPVMWLLSGAAIYTAWNRVDEKTGNEAVDKLLIV</sequence>
<evidence type="ECO:0000313" key="1">
    <source>
        <dbReference type="EMBL" id="KAF2005707.1"/>
    </source>
</evidence>
<keyword evidence="2" id="KW-1185">Reference proteome</keyword>
<dbReference type="OrthoDB" id="3932250at2759"/>
<name>A0A6A5WVR9_9PLEO</name>
<proteinExistence type="predicted"/>
<evidence type="ECO:0000313" key="2">
    <source>
        <dbReference type="Proteomes" id="UP000799779"/>
    </source>
</evidence>